<proteinExistence type="predicted"/>
<dbReference type="InterPro" id="IPR008984">
    <property type="entry name" value="SMAD_FHA_dom_sf"/>
</dbReference>
<evidence type="ECO:0000313" key="2">
    <source>
        <dbReference type="EMBL" id="KAJ6739982.1"/>
    </source>
</evidence>
<dbReference type="SUPFAM" id="SSF49879">
    <property type="entry name" value="SMAD/FHA domain"/>
    <property type="match status" value="1"/>
</dbReference>
<dbReference type="OrthoDB" id="10262769at2759"/>
<dbReference type="Pfam" id="PF00498">
    <property type="entry name" value="FHA"/>
    <property type="match status" value="1"/>
</dbReference>
<reference evidence="2" key="2">
    <citation type="journal article" date="2023" name="Int. J. Mol. Sci.">
        <title>De Novo Assembly and Annotation of 11 Diverse Shrub Willow (Salix) Genomes Reveals Novel Gene Organization in Sex-Linked Regions.</title>
        <authorList>
            <person name="Hyden B."/>
            <person name="Feng K."/>
            <person name="Yates T.B."/>
            <person name="Jawdy S."/>
            <person name="Cereghino C."/>
            <person name="Smart L.B."/>
            <person name="Muchero W."/>
        </authorList>
    </citation>
    <scope>NUCLEOTIDE SEQUENCE</scope>
    <source>
        <tissue evidence="2">Shoot tip</tissue>
    </source>
</reference>
<dbReference type="EMBL" id="JAPFFK010000010">
    <property type="protein sequence ID" value="KAJ6739982.1"/>
    <property type="molecule type" value="Genomic_DNA"/>
</dbReference>
<dbReference type="InterPro" id="IPR025999">
    <property type="entry name" value="MCRS_N"/>
</dbReference>
<dbReference type="GO" id="GO:0002151">
    <property type="term" value="F:G-quadruplex RNA binding"/>
    <property type="evidence" value="ECO:0007669"/>
    <property type="project" value="InterPro"/>
</dbReference>
<organism evidence="2 3">
    <name type="scientific">Salix purpurea</name>
    <name type="common">Purple osier willow</name>
    <dbReference type="NCBI Taxonomy" id="77065"/>
    <lineage>
        <taxon>Eukaryota</taxon>
        <taxon>Viridiplantae</taxon>
        <taxon>Streptophyta</taxon>
        <taxon>Embryophyta</taxon>
        <taxon>Tracheophyta</taxon>
        <taxon>Spermatophyta</taxon>
        <taxon>Magnoliopsida</taxon>
        <taxon>eudicotyledons</taxon>
        <taxon>Gunneridae</taxon>
        <taxon>Pentapetalae</taxon>
        <taxon>rosids</taxon>
        <taxon>fabids</taxon>
        <taxon>Malpighiales</taxon>
        <taxon>Salicaceae</taxon>
        <taxon>Saliceae</taxon>
        <taxon>Salix</taxon>
    </lineage>
</organism>
<gene>
    <name evidence="2" type="ORF">OIU79_000186</name>
</gene>
<dbReference type="PANTHER" id="PTHR13233">
    <property type="entry name" value="MICROSPHERULE PROTEIN 1"/>
    <property type="match status" value="1"/>
</dbReference>
<name>A0A9Q0V141_SALPP</name>
<keyword evidence="3" id="KW-1185">Reference proteome</keyword>
<dbReference type="InterPro" id="IPR000253">
    <property type="entry name" value="FHA_dom"/>
</dbReference>
<dbReference type="GO" id="GO:0045944">
    <property type="term" value="P:positive regulation of transcription by RNA polymerase II"/>
    <property type="evidence" value="ECO:0007669"/>
    <property type="project" value="TreeGrafter"/>
</dbReference>
<dbReference type="PROSITE" id="PS50006">
    <property type="entry name" value="FHA_DOMAIN"/>
    <property type="match status" value="1"/>
</dbReference>
<protein>
    <submittedName>
        <fullName evidence="2">MICROSPHERULE PROTEIN 1</fullName>
    </submittedName>
</protein>
<evidence type="ECO:0000259" key="1">
    <source>
        <dbReference type="PROSITE" id="PS50006"/>
    </source>
</evidence>
<dbReference type="Pfam" id="PF13325">
    <property type="entry name" value="MCRS_N"/>
    <property type="match status" value="1"/>
</dbReference>
<dbReference type="SMART" id="SM00240">
    <property type="entry name" value="FHA"/>
    <property type="match status" value="1"/>
</dbReference>
<accession>A0A9Q0V141</accession>
<feature type="domain" description="FHA" evidence="1">
    <location>
        <begin position="651"/>
        <end position="707"/>
    </location>
</feature>
<reference evidence="2" key="1">
    <citation type="submission" date="2022-11" db="EMBL/GenBank/DDBJ databases">
        <authorList>
            <person name="Hyden B.L."/>
            <person name="Feng K."/>
            <person name="Yates T."/>
            <person name="Jawdy S."/>
            <person name="Smart L.B."/>
            <person name="Muchero W."/>
        </authorList>
    </citation>
    <scope>NUCLEOTIDE SEQUENCE</scope>
    <source>
        <tissue evidence="2">Shoot tip</tissue>
    </source>
</reference>
<sequence length="778" mass="85196">MAALSATATPTTNTSIPPPWIPEDDLLLKNAIEAGASLEALAKGAVRFSRKFSVRELRERWYSLLYDNEVSAEASSRMVELELSNFSYSKVSSSSNGNCKFGFVVKESDRVKRKFECVRHLYYAMRKKLRKSGGDFGFLGSLDGGGSEGNDGFGEDDRVRFGFSGGNEVGVGDVCFERENMIKDVQDVGDGLVEFRDSKRDEEVGPCGVPENDVFIQAEESLAPRVPLWKTMEDVSVPEMPVSAIVEGKGNSGEEMMVVDNDVSDGIKVSLAGVDLDHSAVTFQEEPTVDALGRSTAISESDFPDISDSLLNFPNEDAPLFMVVDGKDSIDKSCYNSVTTLLASSNDVKSDAPDVKASEILASDTSLGIPDSACPAVLEVIPESHSAGGNQDSNFVSEMSVPSSKSASNILSAEEKDGEMECVLNMEDSEIPCNDDVFLAKTLSSPKIERTSRKTPYLPSSSVNQTDCKQEESPAQCLAFPRMVGQAMLPVSSPRHQLALCGVKCESPALMSRPIITPHVDLIQCRAAPGTPAPSTVGLLKSASSHEKLSFPVKAVPVPSKSNQEEFSSDDDVPCFSDIEAMILEMDLCPDDSDSFINHEASRYQNEDDTRTIMRLEQCARSSMQRALASQGALAILYGRHLKHYIKETKVMLGRATDDMDVDIDLRREGPANKISRRQALIKMEGDGSFFLKNLGKSPMFLNGKELMTGQSMGLRSSSLIEIREMAFVFEVNSKSVRQHLENVTKNHKENNLKCEWPEQGINRRETDIKFEWSEGVP</sequence>
<evidence type="ECO:0000313" key="3">
    <source>
        <dbReference type="Proteomes" id="UP001151532"/>
    </source>
</evidence>
<dbReference type="CDD" id="cd22687">
    <property type="entry name" value="FHA_MCRS1"/>
    <property type="match status" value="1"/>
</dbReference>
<dbReference type="GO" id="GO:0031011">
    <property type="term" value="C:Ino80 complex"/>
    <property type="evidence" value="ECO:0007669"/>
    <property type="project" value="InterPro"/>
</dbReference>
<dbReference type="InterPro" id="IPR037912">
    <property type="entry name" value="MCRS1"/>
</dbReference>
<dbReference type="AlphaFoldDB" id="A0A9Q0V141"/>
<comment type="caution">
    <text evidence="2">The sequence shown here is derived from an EMBL/GenBank/DDBJ whole genome shotgun (WGS) entry which is preliminary data.</text>
</comment>
<dbReference type="GO" id="GO:0071339">
    <property type="term" value="C:MLL1 complex"/>
    <property type="evidence" value="ECO:0007669"/>
    <property type="project" value="InterPro"/>
</dbReference>
<dbReference type="Proteomes" id="UP001151532">
    <property type="component" value="Chromosome 7"/>
</dbReference>
<dbReference type="Gene3D" id="2.60.200.20">
    <property type="match status" value="1"/>
</dbReference>
<dbReference type="PANTHER" id="PTHR13233:SF13">
    <property type="entry name" value="FHA DOMAIN-CONTAINING PROTEIN"/>
    <property type="match status" value="1"/>
</dbReference>
<dbReference type="GO" id="GO:0044545">
    <property type="term" value="C:NSL complex"/>
    <property type="evidence" value="ECO:0007669"/>
    <property type="project" value="TreeGrafter"/>
</dbReference>